<dbReference type="PANTHER" id="PTHR13989:SF16">
    <property type="entry name" value="REPLICATION PROTEIN A2"/>
    <property type="match status" value="1"/>
</dbReference>
<evidence type="ECO:0000256" key="1">
    <source>
        <dbReference type="ARBA" id="ARBA00004123"/>
    </source>
</evidence>
<feature type="compositionally biased region" description="Low complexity" evidence="5">
    <location>
        <begin position="195"/>
        <end position="205"/>
    </location>
</feature>
<keyword evidence="4" id="KW-0539">Nucleus</keyword>
<dbReference type="GO" id="GO:0003697">
    <property type="term" value="F:single-stranded DNA binding"/>
    <property type="evidence" value="ECO:0007669"/>
    <property type="project" value="TreeGrafter"/>
</dbReference>
<dbReference type="InterPro" id="IPR014892">
    <property type="entry name" value="RPA_C"/>
</dbReference>
<proteinExistence type="inferred from homology"/>
<feature type="domain" description="Replication protein A C-terminal" evidence="6">
    <location>
        <begin position="284"/>
        <end position="361"/>
    </location>
</feature>
<comment type="subcellular location">
    <subcellularLocation>
        <location evidence="1">Nucleus</location>
    </subcellularLocation>
</comment>
<dbReference type="InterPro" id="IPR012340">
    <property type="entry name" value="NA-bd_OB-fold"/>
</dbReference>
<dbReference type="SUPFAM" id="SSF46785">
    <property type="entry name" value="Winged helix' DNA-binding domain"/>
    <property type="match status" value="1"/>
</dbReference>
<accession>A0A2G8RR64</accession>
<comment type="similarity">
    <text evidence="2">Belongs to the replication factor A protein 2 family.</text>
</comment>
<dbReference type="STRING" id="1077348.A0A2G8RR64"/>
<evidence type="ECO:0000313" key="7">
    <source>
        <dbReference type="EMBL" id="PIL24006.1"/>
    </source>
</evidence>
<dbReference type="SUPFAM" id="SSF50249">
    <property type="entry name" value="Nucleic acid-binding proteins"/>
    <property type="match status" value="1"/>
</dbReference>
<dbReference type="GO" id="GO:0006260">
    <property type="term" value="P:DNA replication"/>
    <property type="evidence" value="ECO:0007669"/>
    <property type="project" value="TreeGrafter"/>
</dbReference>
<dbReference type="GO" id="GO:0006289">
    <property type="term" value="P:nucleotide-excision repair"/>
    <property type="evidence" value="ECO:0007669"/>
    <property type="project" value="TreeGrafter"/>
</dbReference>
<dbReference type="AlphaFoldDB" id="A0A2G8RR64"/>
<feature type="region of interest" description="Disordered" evidence="5">
    <location>
        <begin position="162"/>
        <end position="299"/>
    </location>
</feature>
<dbReference type="InterPro" id="IPR040260">
    <property type="entry name" value="RFA2-like"/>
</dbReference>
<keyword evidence="3" id="KW-0238">DNA-binding</keyword>
<organism evidence="7 8">
    <name type="scientific">Ganoderma sinense ZZ0214-1</name>
    <dbReference type="NCBI Taxonomy" id="1077348"/>
    <lineage>
        <taxon>Eukaryota</taxon>
        <taxon>Fungi</taxon>
        <taxon>Dikarya</taxon>
        <taxon>Basidiomycota</taxon>
        <taxon>Agaricomycotina</taxon>
        <taxon>Agaricomycetes</taxon>
        <taxon>Polyporales</taxon>
        <taxon>Polyporaceae</taxon>
        <taxon>Ganoderma</taxon>
    </lineage>
</organism>
<reference evidence="7 8" key="1">
    <citation type="journal article" date="2015" name="Sci. Rep.">
        <title>Chromosome-level genome map provides insights into diverse defense mechanisms in the medicinal fungus Ganoderma sinense.</title>
        <authorList>
            <person name="Zhu Y."/>
            <person name="Xu J."/>
            <person name="Sun C."/>
            <person name="Zhou S."/>
            <person name="Xu H."/>
            <person name="Nelson D.R."/>
            <person name="Qian J."/>
            <person name="Song J."/>
            <person name="Luo H."/>
            <person name="Xiang L."/>
            <person name="Li Y."/>
            <person name="Xu Z."/>
            <person name="Ji A."/>
            <person name="Wang L."/>
            <person name="Lu S."/>
            <person name="Hayward A."/>
            <person name="Sun W."/>
            <person name="Li X."/>
            <person name="Schwartz D.C."/>
            <person name="Wang Y."/>
            <person name="Chen S."/>
        </authorList>
    </citation>
    <scope>NUCLEOTIDE SEQUENCE [LARGE SCALE GENOMIC DNA]</scope>
    <source>
        <strain evidence="7 8">ZZ0214-1</strain>
    </source>
</reference>
<feature type="compositionally biased region" description="Pro residues" evidence="5">
    <location>
        <begin position="270"/>
        <end position="281"/>
    </location>
</feature>
<dbReference type="InterPro" id="IPR036390">
    <property type="entry name" value="WH_DNA-bd_sf"/>
</dbReference>
<dbReference type="Proteomes" id="UP000230002">
    <property type="component" value="Unassembled WGS sequence"/>
</dbReference>
<dbReference type="GO" id="GO:0000781">
    <property type="term" value="C:chromosome, telomeric region"/>
    <property type="evidence" value="ECO:0007669"/>
    <property type="project" value="TreeGrafter"/>
</dbReference>
<name>A0A2G8RR64_9APHY</name>
<evidence type="ECO:0000313" key="8">
    <source>
        <dbReference type="Proteomes" id="UP000230002"/>
    </source>
</evidence>
<dbReference type="GO" id="GO:0035861">
    <property type="term" value="C:site of double-strand break"/>
    <property type="evidence" value="ECO:0007669"/>
    <property type="project" value="TreeGrafter"/>
</dbReference>
<dbReference type="EMBL" id="AYKW01000067">
    <property type="protein sequence ID" value="PIL24006.1"/>
    <property type="molecule type" value="Genomic_DNA"/>
</dbReference>
<dbReference type="GO" id="GO:0005662">
    <property type="term" value="C:DNA replication factor A complex"/>
    <property type="evidence" value="ECO:0007669"/>
    <property type="project" value="TreeGrafter"/>
</dbReference>
<evidence type="ECO:0000259" key="6">
    <source>
        <dbReference type="Pfam" id="PF08784"/>
    </source>
</evidence>
<feature type="compositionally biased region" description="Polar residues" evidence="5">
    <location>
        <begin position="211"/>
        <end position="221"/>
    </location>
</feature>
<dbReference type="GO" id="GO:0000724">
    <property type="term" value="P:double-strand break repair via homologous recombination"/>
    <property type="evidence" value="ECO:0007669"/>
    <property type="project" value="TreeGrafter"/>
</dbReference>
<protein>
    <submittedName>
        <fullName evidence="7">Transporter</fullName>
    </submittedName>
</protein>
<dbReference type="InterPro" id="IPR036388">
    <property type="entry name" value="WH-like_DNA-bd_sf"/>
</dbReference>
<gene>
    <name evidence="7" type="ORF">GSI_13757</name>
</gene>
<evidence type="ECO:0000256" key="5">
    <source>
        <dbReference type="SAM" id="MobiDB-lite"/>
    </source>
</evidence>
<evidence type="ECO:0000256" key="2">
    <source>
        <dbReference type="ARBA" id="ARBA00007815"/>
    </source>
</evidence>
<comment type="caution">
    <text evidence="7">The sequence shown here is derived from an EMBL/GenBank/DDBJ whole genome shotgun (WGS) entry which is preliminary data.</text>
</comment>
<dbReference type="Pfam" id="PF08784">
    <property type="entry name" value="RPA_C"/>
    <property type="match status" value="1"/>
</dbReference>
<dbReference type="Gene3D" id="2.40.50.140">
    <property type="entry name" value="Nucleic acid-binding proteins"/>
    <property type="match status" value="1"/>
</dbReference>
<evidence type="ECO:0000256" key="3">
    <source>
        <dbReference type="ARBA" id="ARBA00023125"/>
    </source>
</evidence>
<dbReference type="OrthoDB" id="25571at2759"/>
<keyword evidence="8" id="KW-1185">Reference proteome</keyword>
<dbReference type="Gene3D" id="1.10.10.10">
    <property type="entry name" value="Winged helix-like DNA-binding domain superfamily/Winged helix DNA-binding domain"/>
    <property type="match status" value="1"/>
</dbReference>
<evidence type="ECO:0000256" key="4">
    <source>
        <dbReference type="ARBA" id="ARBA00023242"/>
    </source>
</evidence>
<sequence length="375" mass="40453">MTASQTVDTAVQLPAKHGVSPEGLRPVTIRQLLDATRQHSEAPFQISDVEAHRISLVAHVVSVRVSESSTTYELEDGTSRGRIFARRWSSDAACDDLPDDCSKLYVHIVGHLDRKAQLNGRNWVIIEQIHAVTDMPNRLFFHILETAFVTLSLERGPPPITAVPSNVEAHNATASSPTPVSRDAVPKTPRRVAGSSSQPQPSVPVHIRNSDPPTVSGTSRQPVPRAPAQETTSVPPIRQPAPTRQSVPAMSPSPSESPPPSSPSPRLSSPSPPRTPPPPQRAPKTFGKRRQPGVKRDPYGDLTVLQRAILLQLMNAPPSEHGTNVSTIAIAVSHHDVTSNQVGAALDELVDLGHIESTIDDSHYAVKTSHYPTSP</sequence>
<dbReference type="PANTHER" id="PTHR13989">
    <property type="entry name" value="REPLICATION PROTEIN A-RELATED"/>
    <property type="match status" value="1"/>
</dbReference>